<dbReference type="PANTHER" id="PTHR10606:SF32">
    <property type="entry name" value="6-PHOSPHOFRUCTO-2-KINASE 1"/>
    <property type="match status" value="1"/>
</dbReference>
<dbReference type="PANTHER" id="PTHR10606">
    <property type="entry name" value="6-PHOSPHOFRUCTO-2-KINASE/FRUCTOSE-2,6-BISPHOSPHATASE"/>
    <property type="match status" value="1"/>
</dbReference>
<dbReference type="PRINTS" id="PR00991">
    <property type="entry name" value="6PFRUCTKNASE"/>
</dbReference>
<evidence type="ECO:0000313" key="4">
    <source>
        <dbReference type="EMBL" id="KAL1891078.1"/>
    </source>
</evidence>
<name>A0ABR3YS20_9PEZI</name>
<protein>
    <submittedName>
        <fullName evidence="4">6-phosphofructo-2-kinase</fullName>
        <ecNumber evidence="4">2.7.1.105</ecNumber>
    </submittedName>
</protein>
<dbReference type="EC" id="2.7.1.105" evidence="4"/>
<dbReference type="EMBL" id="JAWCUI010000056">
    <property type="protein sequence ID" value="KAL1891078.1"/>
    <property type="molecule type" value="Genomic_DNA"/>
</dbReference>
<evidence type="ECO:0000313" key="5">
    <source>
        <dbReference type="Proteomes" id="UP001583186"/>
    </source>
</evidence>
<dbReference type="Proteomes" id="UP001583186">
    <property type="component" value="Unassembled WGS sequence"/>
</dbReference>
<dbReference type="InterPro" id="IPR013079">
    <property type="entry name" value="6Phosfructo_kin"/>
</dbReference>
<evidence type="ECO:0000259" key="3">
    <source>
        <dbReference type="Pfam" id="PF01591"/>
    </source>
</evidence>
<dbReference type="SUPFAM" id="SSF52540">
    <property type="entry name" value="P-loop containing nucleoside triphosphate hydrolases"/>
    <property type="match status" value="1"/>
</dbReference>
<evidence type="ECO:0000256" key="2">
    <source>
        <dbReference type="ARBA" id="ARBA00022840"/>
    </source>
</evidence>
<dbReference type="GO" id="GO:0003873">
    <property type="term" value="F:6-phosphofructo-2-kinase activity"/>
    <property type="evidence" value="ECO:0007669"/>
    <property type="project" value="UniProtKB-EC"/>
</dbReference>
<dbReference type="InterPro" id="IPR003094">
    <property type="entry name" value="6Pfruct_kin"/>
</dbReference>
<gene>
    <name evidence="4" type="primary">PFK26_2</name>
    <name evidence="4" type="ORF">Sste5346_007903</name>
</gene>
<dbReference type="InterPro" id="IPR027417">
    <property type="entry name" value="P-loop_NTPase"/>
</dbReference>
<evidence type="ECO:0000256" key="1">
    <source>
        <dbReference type="ARBA" id="ARBA00022741"/>
    </source>
</evidence>
<organism evidence="4 5">
    <name type="scientific">Sporothrix stenoceras</name>
    <dbReference type="NCBI Taxonomy" id="5173"/>
    <lineage>
        <taxon>Eukaryota</taxon>
        <taxon>Fungi</taxon>
        <taxon>Dikarya</taxon>
        <taxon>Ascomycota</taxon>
        <taxon>Pezizomycotina</taxon>
        <taxon>Sordariomycetes</taxon>
        <taxon>Sordariomycetidae</taxon>
        <taxon>Ophiostomatales</taxon>
        <taxon>Ophiostomataceae</taxon>
        <taxon>Sporothrix</taxon>
    </lineage>
</organism>
<keyword evidence="1" id="KW-0547">Nucleotide-binding</keyword>
<keyword evidence="2" id="KW-0067">ATP-binding</keyword>
<sequence>MRKFTPHLNWLRDETRVFNVGERRRIAEHSRSNGSKTGNHEYSSAAFFNPTNPDLVSIRDQLALETLNELLAWRDTRNGSRIGIPDATNSTPQRRKRVLDHIRAITGTLDGVLFLESCCYDHDILERNFRLKLDGPDYRTQDPEIALQDLRRRVAFYETSYVALGAAEEQQKIPFLQVIDVGRKINTHLIQEFHSKQVVEYMLNFNLSERQIWIFCGGESVDDSVGRTGWSSPLTNS</sequence>
<comment type="caution">
    <text evidence="4">The sequence shown here is derived from an EMBL/GenBank/DDBJ whole genome shotgun (WGS) entry which is preliminary data.</text>
</comment>
<dbReference type="Gene3D" id="3.40.50.300">
    <property type="entry name" value="P-loop containing nucleotide triphosphate hydrolases"/>
    <property type="match status" value="1"/>
</dbReference>
<reference evidence="4 5" key="1">
    <citation type="journal article" date="2024" name="IMA Fungus">
        <title>IMA Genome - F19 : A genome assembly and annotation guide to empower mycologists, including annotated draft genome sequences of Ceratocystis pirilliformis, Diaporthe australafricana, Fusarium ophioides, Paecilomyces lecythidis, and Sporothrix stenoceras.</title>
        <authorList>
            <person name="Aylward J."/>
            <person name="Wilson A.M."/>
            <person name="Visagie C.M."/>
            <person name="Spraker J."/>
            <person name="Barnes I."/>
            <person name="Buitendag C."/>
            <person name="Ceriani C."/>
            <person name="Del Mar Angel L."/>
            <person name="du Plessis D."/>
            <person name="Fuchs T."/>
            <person name="Gasser K."/>
            <person name="Kramer D."/>
            <person name="Li W."/>
            <person name="Munsamy K."/>
            <person name="Piso A."/>
            <person name="Price J.L."/>
            <person name="Sonnekus B."/>
            <person name="Thomas C."/>
            <person name="van der Nest A."/>
            <person name="van Dijk A."/>
            <person name="van Heerden A."/>
            <person name="van Vuuren N."/>
            <person name="Yilmaz N."/>
            <person name="Duong T.A."/>
            <person name="van der Merwe N.A."/>
            <person name="Wingfield M.J."/>
            <person name="Wingfield B.D."/>
        </authorList>
    </citation>
    <scope>NUCLEOTIDE SEQUENCE [LARGE SCALE GENOMIC DNA]</scope>
    <source>
        <strain evidence="4 5">CMW 5346</strain>
    </source>
</reference>
<accession>A0ABR3YS20</accession>
<dbReference type="Pfam" id="PF01591">
    <property type="entry name" value="6PF2K"/>
    <property type="match status" value="1"/>
</dbReference>
<keyword evidence="4" id="KW-0808">Transferase</keyword>
<feature type="domain" description="6-phosphofructo-2-kinase" evidence="3">
    <location>
        <begin position="3"/>
        <end position="207"/>
    </location>
</feature>
<keyword evidence="5" id="KW-1185">Reference proteome</keyword>
<dbReference type="PIRSF" id="PIRSF000709">
    <property type="entry name" value="6PFK_2-Ptase"/>
    <property type="match status" value="1"/>
</dbReference>
<proteinExistence type="predicted"/>